<evidence type="ECO:0000256" key="1">
    <source>
        <dbReference type="ARBA" id="ARBA00004429"/>
    </source>
</evidence>
<feature type="transmembrane region" description="Helical" evidence="8">
    <location>
        <begin position="125"/>
        <end position="150"/>
    </location>
</feature>
<keyword evidence="3" id="KW-1003">Cell membrane</keyword>
<comment type="caution">
    <text evidence="9">The sequence shown here is derived from an EMBL/GenBank/DDBJ whole genome shotgun (WGS) entry which is preliminary data.</text>
</comment>
<keyword evidence="5 8" id="KW-0812">Transmembrane</keyword>
<evidence type="ECO:0000313" key="10">
    <source>
        <dbReference type="Proteomes" id="UP001205105"/>
    </source>
</evidence>
<dbReference type="PANTHER" id="PTHR30574">
    <property type="entry name" value="INNER MEMBRANE PROTEIN YEDE"/>
    <property type="match status" value="1"/>
</dbReference>
<feature type="transmembrane region" description="Helical" evidence="8">
    <location>
        <begin position="232"/>
        <end position="253"/>
    </location>
</feature>
<dbReference type="PANTHER" id="PTHR30574:SF1">
    <property type="entry name" value="SULPHUR TRANSPORT DOMAIN-CONTAINING PROTEIN"/>
    <property type="match status" value="1"/>
</dbReference>
<feature type="transmembrane region" description="Helical" evidence="8">
    <location>
        <begin position="88"/>
        <end position="104"/>
    </location>
</feature>
<evidence type="ECO:0000313" key="9">
    <source>
        <dbReference type="EMBL" id="KAI7836953.1"/>
    </source>
</evidence>
<organism evidence="9 10">
    <name type="scientific">Chlorella ohadii</name>
    <dbReference type="NCBI Taxonomy" id="2649997"/>
    <lineage>
        <taxon>Eukaryota</taxon>
        <taxon>Viridiplantae</taxon>
        <taxon>Chlorophyta</taxon>
        <taxon>core chlorophytes</taxon>
        <taxon>Trebouxiophyceae</taxon>
        <taxon>Chlorellales</taxon>
        <taxon>Chlorellaceae</taxon>
        <taxon>Chlorella clade</taxon>
        <taxon>Chlorella</taxon>
    </lineage>
</organism>
<keyword evidence="4" id="KW-0997">Cell inner membrane</keyword>
<evidence type="ECO:0000256" key="7">
    <source>
        <dbReference type="ARBA" id="ARBA00023136"/>
    </source>
</evidence>
<dbReference type="GO" id="GO:0005886">
    <property type="term" value="C:plasma membrane"/>
    <property type="evidence" value="ECO:0007669"/>
    <property type="project" value="UniProtKB-SubCell"/>
</dbReference>
<keyword evidence="2" id="KW-0813">Transport</keyword>
<evidence type="ECO:0000256" key="3">
    <source>
        <dbReference type="ARBA" id="ARBA00022475"/>
    </source>
</evidence>
<feature type="transmembrane region" description="Helical" evidence="8">
    <location>
        <begin position="57"/>
        <end position="76"/>
    </location>
</feature>
<sequence>MSTCSMAAAPFLFTPVESGLGGLTLGLLAFAKLQITGRILGISGAVNGLLKGFTEAWRVAFVVGLLAGGLLLRTLLPTAFEMFPEAYSLPRAALAGLLVGLGTARGSGCTSGHGICGNARLSLRSFVATCSFMFSGAVTAWLADTAGVFGLPGGLAPLAASLPLTPTARFGAGLLAAAVVTTSVLALAARRLTAPARASSAVVKEELSEASQVERTPLTGTPPAALPDAQKLAALSTAADLFIGLLFALGLGVSGMLKPSKVAGFLSVIAGTFDPSLMCVMGGALLLALPAFQWALRHVRSGGHPLANVCYELPSKTAVDGNLVWGALLFGAGWGLGGICPGPGLVALASLQPKAFLFIAAMLLGQRLDHTVDKVVCATK</sequence>
<dbReference type="Pfam" id="PF20398">
    <property type="entry name" value="DUF6691"/>
    <property type="match status" value="1"/>
</dbReference>
<evidence type="ECO:0008006" key="11">
    <source>
        <dbReference type="Google" id="ProtNLM"/>
    </source>
</evidence>
<feature type="transmembrane region" description="Helical" evidence="8">
    <location>
        <begin position="170"/>
        <end position="189"/>
    </location>
</feature>
<keyword evidence="10" id="KW-1185">Reference proteome</keyword>
<evidence type="ECO:0000256" key="8">
    <source>
        <dbReference type="SAM" id="Phobius"/>
    </source>
</evidence>
<proteinExistence type="predicted"/>
<keyword evidence="6 8" id="KW-1133">Transmembrane helix</keyword>
<name>A0AAD5DIH7_9CHLO</name>
<evidence type="ECO:0000256" key="2">
    <source>
        <dbReference type="ARBA" id="ARBA00022448"/>
    </source>
</evidence>
<evidence type="ECO:0000256" key="4">
    <source>
        <dbReference type="ARBA" id="ARBA00022519"/>
    </source>
</evidence>
<dbReference type="InterPro" id="IPR007272">
    <property type="entry name" value="Sulf_transp_TsuA/YedE"/>
</dbReference>
<dbReference type="EMBL" id="JADXDR010000169">
    <property type="protein sequence ID" value="KAI7836953.1"/>
    <property type="molecule type" value="Genomic_DNA"/>
</dbReference>
<comment type="subcellular location">
    <subcellularLocation>
        <location evidence="1">Cell inner membrane</location>
        <topology evidence="1">Multi-pass membrane protein</topology>
    </subcellularLocation>
</comment>
<evidence type="ECO:0000256" key="6">
    <source>
        <dbReference type="ARBA" id="ARBA00022989"/>
    </source>
</evidence>
<dbReference type="AlphaFoldDB" id="A0AAD5DIH7"/>
<evidence type="ECO:0000256" key="5">
    <source>
        <dbReference type="ARBA" id="ARBA00022692"/>
    </source>
</evidence>
<feature type="transmembrane region" description="Helical" evidence="8">
    <location>
        <begin position="265"/>
        <end position="292"/>
    </location>
</feature>
<keyword evidence="7 8" id="KW-0472">Membrane</keyword>
<reference evidence="9" key="1">
    <citation type="submission" date="2020-11" db="EMBL/GenBank/DDBJ databases">
        <title>Chlorella ohadii genome sequencing and assembly.</title>
        <authorList>
            <person name="Murik O."/>
            <person name="Treves H."/>
            <person name="Kedem I."/>
            <person name="Shotland Y."/>
            <person name="Kaplan A."/>
        </authorList>
    </citation>
    <scope>NUCLEOTIDE SEQUENCE</scope>
    <source>
        <strain evidence="9">1</strain>
    </source>
</reference>
<dbReference type="Proteomes" id="UP001205105">
    <property type="component" value="Unassembled WGS sequence"/>
</dbReference>
<gene>
    <name evidence="9" type="ORF">COHA_009202</name>
</gene>
<dbReference type="InterPro" id="IPR046513">
    <property type="entry name" value="DUF6691"/>
</dbReference>
<dbReference type="Pfam" id="PF04143">
    <property type="entry name" value="Sulf_transp"/>
    <property type="match status" value="1"/>
</dbReference>
<protein>
    <recommendedName>
        <fullName evidence="11">YeeE/YedE family protein</fullName>
    </recommendedName>
</protein>
<accession>A0AAD5DIH7</accession>
<feature type="transmembrane region" description="Helical" evidence="8">
    <location>
        <begin position="28"/>
        <end position="50"/>
    </location>
</feature>